<reference evidence="2" key="1">
    <citation type="submission" date="2014-09" db="EMBL/GenBank/DDBJ databases">
        <authorList>
            <person name="Magalhaes I.L.F."/>
            <person name="Oliveira U."/>
            <person name="Santos F.R."/>
            <person name="Vidigal T.H.D.A."/>
            <person name="Brescovit A.D."/>
            <person name="Santos A.J."/>
        </authorList>
    </citation>
    <scope>NUCLEOTIDE SEQUENCE</scope>
    <source>
        <tissue evidence="2">Shoot tissue taken approximately 20 cm above the soil surface</tissue>
    </source>
</reference>
<evidence type="ECO:0000313" key="2">
    <source>
        <dbReference type="EMBL" id="JAD38036.1"/>
    </source>
</evidence>
<dbReference type="PROSITE" id="PS51431">
    <property type="entry name" value="KAIA_C"/>
    <property type="match status" value="1"/>
</dbReference>
<protein>
    <recommendedName>
        <fullName evidence="1">KaiA C-terminal domain-containing protein</fullName>
    </recommendedName>
</protein>
<accession>A0A0A8ZGV0</accession>
<dbReference type="EMBL" id="GBRH01259859">
    <property type="protein sequence ID" value="JAD38036.1"/>
    <property type="molecule type" value="Transcribed_RNA"/>
</dbReference>
<proteinExistence type="predicted"/>
<reference evidence="2" key="2">
    <citation type="journal article" date="2015" name="Data Brief">
        <title>Shoot transcriptome of the giant reed, Arundo donax.</title>
        <authorList>
            <person name="Barrero R.A."/>
            <person name="Guerrero F.D."/>
            <person name="Moolhuijzen P."/>
            <person name="Goolsby J.A."/>
            <person name="Tidwell J."/>
            <person name="Bellgard S.E."/>
            <person name="Bellgard M.I."/>
        </authorList>
    </citation>
    <scope>NUCLEOTIDE SEQUENCE</scope>
    <source>
        <tissue evidence="2">Shoot tissue taken approximately 20 cm above the soil surface</tissue>
    </source>
</reference>
<name>A0A0A8ZGV0_ARUDO</name>
<dbReference type="GO" id="GO:0007623">
    <property type="term" value="P:circadian rhythm"/>
    <property type="evidence" value="ECO:0007669"/>
    <property type="project" value="InterPro"/>
</dbReference>
<dbReference type="AlphaFoldDB" id="A0A0A8ZGV0"/>
<sequence length="92" mass="9981">MEISDAQARVCETHRRTLPQPAPSATPVAEHGLGWHANDAAAAVVTTLPMSLLPHQGPKIRMPFPVLHSCKPIQAPQEQKAIWYQQLGGLNA</sequence>
<organism evidence="2">
    <name type="scientific">Arundo donax</name>
    <name type="common">Giant reed</name>
    <name type="synonym">Donax arundinaceus</name>
    <dbReference type="NCBI Taxonomy" id="35708"/>
    <lineage>
        <taxon>Eukaryota</taxon>
        <taxon>Viridiplantae</taxon>
        <taxon>Streptophyta</taxon>
        <taxon>Embryophyta</taxon>
        <taxon>Tracheophyta</taxon>
        <taxon>Spermatophyta</taxon>
        <taxon>Magnoliopsida</taxon>
        <taxon>Liliopsida</taxon>
        <taxon>Poales</taxon>
        <taxon>Poaceae</taxon>
        <taxon>PACMAD clade</taxon>
        <taxon>Arundinoideae</taxon>
        <taxon>Arundineae</taxon>
        <taxon>Arundo</taxon>
    </lineage>
</organism>
<dbReference type="InterPro" id="IPR020856">
    <property type="entry name" value="Circadian_clock_protein_KaiA_C"/>
</dbReference>
<feature type="domain" description="KaiA C-terminal" evidence="1">
    <location>
        <begin position="1"/>
        <end position="20"/>
    </location>
</feature>
<evidence type="ECO:0000259" key="1">
    <source>
        <dbReference type="PROSITE" id="PS51431"/>
    </source>
</evidence>